<name>W4F0X5_9BACL</name>
<sequence length="180" mass="21153">MNKSVHLIFNEVSEIASKSLRNKGYVYKAAIDPRSPNPYIKIQIDETNEKINKDNVELQKEIKKAIFSNTKMNFTVTLKGQSGDEIRDQKWQPIFTTISEELDKEFEEYRGFAYSFHPKLLQITIKTDLEKSKGEWNPAKKIKKIEEYVNEIIKLKRVELLVEAVPYQIIIRSKDNKRMN</sequence>
<evidence type="ECO:0000313" key="1">
    <source>
        <dbReference type="EMBL" id="ETT86435.1"/>
    </source>
</evidence>
<gene>
    <name evidence="1" type="ORF">C176_06972</name>
</gene>
<reference evidence="1 2" key="1">
    <citation type="journal article" date="2014" name="BMC Genomics">
        <title>Genomic comparison of sporeforming bacilli isolated from milk.</title>
        <authorList>
            <person name="Moreno Switt A.I."/>
            <person name="Andrus A.D."/>
            <person name="Ranieri M.L."/>
            <person name="Orsi R.H."/>
            <person name="Ivy R."/>
            <person name="den Bakker H.C."/>
            <person name="Martin N.H."/>
            <person name="Wiedmann M."/>
            <person name="Boor K.J."/>
        </authorList>
    </citation>
    <scope>NUCLEOTIDE SEQUENCE [LARGE SCALE GENOMIC DNA]</scope>
    <source>
        <strain evidence="1 2">FSL R5-213</strain>
    </source>
</reference>
<accession>W4F0X5</accession>
<organism evidence="1 2">
    <name type="scientific">Viridibacillus arenosi FSL R5-213</name>
    <dbReference type="NCBI Taxonomy" id="1227360"/>
    <lineage>
        <taxon>Bacteria</taxon>
        <taxon>Bacillati</taxon>
        <taxon>Bacillota</taxon>
        <taxon>Bacilli</taxon>
        <taxon>Bacillales</taxon>
        <taxon>Caryophanaceae</taxon>
        <taxon>Viridibacillus</taxon>
    </lineage>
</organism>
<proteinExistence type="predicted"/>
<dbReference type="RefSeq" id="WP_143691022.1">
    <property type="nucleotide sequence ID" value="NZ_ASQA01000013.1"/>
</dbReference>
<keyword evidence="2" id="KW-1185">Reference proteome</keyword>
<evidence type="ECO:0000313" key="2">
    <source>
        <dbReference type="Proteomes" id="UP000019062"/>
    </source>
</evidence>
<protein>
    <submittedName>
        <fullName evidence="1">Uncharacterized protein</fullName>
    </submittedName>
</protein>
<dbReference type="EMBL" id="ASQA01000013">
    <property type="protein sequence ID" value="ETT86435.1"/>
    <property type="molecule type" value="Genomic_DNA"/>
</dbReference>
<dbReference type="Proteomes" id="UP000019062">
    <property type="component" value="Unassembled WGS sequence"/>
</dbReference>
<dbReference type="PATRIC" id="fig|1227360.4.peg.1420"/>
<dbReference type="eggNOG" id="ENOG5032TTB">
    <property type="taxonomic scope" value="Bacteria"/>
</dbReference>
<comment type="caution">
    <text evidence="1">The sequence shown here is derived from an EMBL/GenBank/DDBJ whole genome shotgun (WGS) entry which is preliminary data.</text>
</comment>
<dbReference type="AlphaFoldDB" id="W4F0X5"/>